<accession>A0A221W7S6</accession>
<evidence type="ECO:0000313" key="2">
    <source>
        <dbReference type="Proteomes" id="UP000204221"/>
    </source>
</evidence>
<gene>
    <name evidence="1" type="ORF">AHOG_21645</name>
</gene>
<dbReference type="KEGG" id="ahg:AHOG_21645"/>
<evidence type="ECO:0000313" key="1">
    <source>
        <dbReference type="EMBL" id="ASO21945.1"/>
    </source>
</evidence>
<dbReference type="AlphaFoldDB" id="A0A221W7S6"/>
<dbReference type="RefSeq" id="WP_093943002.1">
    <property type="nucleotide sequence ID" value="NZ_CP022521.1"/>
</dbReference>
<proteinExistence type="predicted"/>
<reference evidence="1 2" key="1">
    <citation type="submission" date="2017-07" db="EMBL/GenBank/DDBJ databases">
        <title>Complete genome sequence of Actinoalloteichus hoggarensis DSM 45943, type strain of Actinoalloteichus hoggarensis.</title>
        <authorList>
            <person name="Ruckert C."/>
            <person name="Nouioui I."/>
            <person name="Willmese J."/>
            <person name="van Wezel G."/>
            <person name="Klenk H.-P."/>
            <person name="Kalinowski J."/>
            <person name="Zotchev S.B."/>
        </authorList>
    </citation>
    <scope>NUCLEOTIDE SEQUENCE [LARGE SCALE GENOMIC DNA]</scope>
    <source>
        <strain evidence="1 2">DSM 45943</strain>
    </source>
</reference>
<dbReference type="Pfam" id="PF04149">
    <property type="entry name" value="DUF397"/>
    <property type="match status" value="1"/>
</dbReference>
<protein>
    <submittedName>
        <fullName evidence="1">Uncharacterized protein</fullName>
    </submittedName>
</protein>
<dbReference type="OrthoDB" id="3694945at2"/>
<sequence length="62" mass="6722">MNSFTGWRKSRRSGTQSACVELGYGSDNIGIRDTKNRDGGTLVVGRAAFAGFLDAIKADRLR</sequence>
<dbReference type="InterPro" id="IPR007278">
    <property type="entry name" value="DUF397"/>
</dbReference>
<dbReference type="EMBL" id="CP022521">
    <property type="protein sequence ID" value="ASO21945.1"/>
    <property type="molecule type" value="Genomic_DNA"/>
</dbReference>
<dbReference type="Proteomes" id="UP000204221">
    <property type="component" value="Chromosome"/>
</dbReference>
<keyword evidence="2" id="KW-1185">Reference proteome</keyword>
<organism evidence="1 2">
    <name type="scientific">Actinoalloteichus hoggarensis</name>
    <dbReference type="NCBI Taxonomy" id="1470176"/>
    <lineage>
        <taxon>Bacteria</taxon>
        <taxon>Bacillati</taxon>
        <taxon>Actinomycetota</taxon>
        <taxon>Actinomycetes</taxon>
        <taxon>Pseudonocardiales</taxon>
        <taxon>Pseudonocardiaceae</taxon>
        <taxon>Actinoalloteichus</taxon>
    </lineage>
</organism>
<name>A0A221W7S6_9PSEU</name>